<feature type="transmembrane region" description="Helical" evidence="1">
    <location>
        <begin position="44"/>
        <end position="67"/>
    </location>
</feature>
<dbReference type="AlphaFoldDB" id="A0A7W5CBK7"/>
<dbReference type="Pfam" id="PF02517">
    <property type="entry name" value="Rce1-like"/>
    <property type="match status" value="1"/>
</dbReference>
<dbReference type="Proteomes" id="UP000518605">
    <property type="component" value="Unassembled WGS sequence"/>
</dbReference>
<feature type="transmembrane region" description="Helical" evidence="1">
    <location>
        <begin position="7"/>
        <end position="24"/>
    </location>
</feature>
<dbReference type="RefSeq" id="WP_183567150.1">
    <property type="nucleotide sequence ID" value="NZ_CBCSLB010000014.1"/>
</dbReference>
<accession>A0A7W5CBK7</accession>
<keyword evidence="1" id="KW-0472">Membrane</keyword>
<dbReference type="EMBL" id="JACHXW010000014">
    <property type="protein sequence ID" value="MBB3154184.1"/>
    <property type="molecule type" value="Genomic_DNA"/>
</dbReference>
<proteinExistence type="predicted"/>
<name>A0A7W5CBK7_9BACL</name>
<evidence type="ECO:0000259" key="2">
    <source>
        <dbReference type="Pfam" id="PF02517"/>
    </source>
</evidence>
<dbReference type="InterPro" id="IPR003675">
    <property type="entry name" value="Rce1/LyrA-like_dom"/>
</dbReference>
<feature type="domain" description="CAAX prenyl protease 2/Lysostaphin resistance protein A-like" evidence="2">
    <location>
        <begin position="129"/>
        <end position="216"/>
    </location>
</feature>
<sequence>MKWIRLVLNIVVYLATFYAAMIIHDRVYIKFDAYKDMLDRNGPMWMITVLTTSYVLLLGVFWFKRFFFKSEGLFRMCRFQPISRSAVGWLTVTGILCAVFFVSLIQISFLKSNFPALNEYVEIFMGDSFVITLLGAVVFGVLYEETLFRGLILNELRRTGMPLVAAMIIHALVYAYFQPSLPISCIAFFLAIMYTLIYNRLQSIWATIYTAAIVNSLIFTLRKLGAYDMIAKWNDIALIAIALLSIAGIISILAILYRSDKQVQITRTEVPV</sequence>
<feature type="transmembrane region" description="Helical" evidence="1">
    <location>
        <begin position="155"/>
        <end position="175"/>
    </location>
</feature>
<feature type="transmembrane region" description="Helical" evidence="1">
    <location>
        <begin position="204"/>
        <end position="224"/>
    </location>
</feature>
<dbReference type="GO" id="GO:0080120">
    <property type="term" value="P:CAAX-box protein maturation"/>
    <property type="evidence" value="ECO:0007669"/>
    <property type="project" value="UniProtKB-ARBA"/>
</dbReference>
<keyword evidence="4" id="KW-1185">Reference proteome</keyword>
<evidence type="ECO:0000256" key="1">
    <source>
        <dbReference type="SAM" id="Phobius"/>
    </source>
</evidence>
<comment type="caution">
    <text evidence="3">The sequence shown here is derived from an EMBL/GenBank/DDBJ whole genome shotgun (WGS) entry which is preliminary data.</text>
</comment>
<evidence type="ECO:0000313" key="4">
    <source>
        <dbReference type="Proteomes" id="UP000518605"/>
    </source>
</evidence>
<reference evidence="3 4" key="1">
    <citation type="submission" date="2020-08" db="EMBL/GenBank/DDBJ databases">
        <title>Genomic Encyclopedia of Type Strains, Phase III (KMG-III): the genomes of soil and plant-associated and newly described type strains.</title>
        <authorList>
            <person name="Whitman W."/>
        </authorList>
    </citation>
    <scope>NUCLEOTIDE SEQUENCE [LARGE SCALE GENOMIC DNA]</scope>
    <source>
        <strain evidence="3 4">CECT 8234</strain>
    </source>
</reference>
<feature type="transmembrane region" description="Helical" evidence="1">
    <location>
        <begin position="181"/>
        <end position="197"/>
    </location>
</feature>
<organism evidence="3 4">
    <name type="scientific">Paenibacillus endophyticus</name>
    <dbReference type="NCBI Taxonomy" id="1294268"/>
    <lineage>
        <taxon>Bacteria</taxon>
        <taxon>Bacillati</taxon>
        <taxon>Bacillota</taxon>
        <taxon>Bacilli</taxon>
        <taxon>Bacillales</taxon>
        <taxon>Paenibacillaceae</taxon>
        <taxon>Paenibacillus</taxon>
    </lineage>
</organism>
<keyword evidence="3" id="KW-0645">Protease</keyword>
<keyword evidence="3" id="KW-0378">Hydrolase</keyword>
<feature type="transmembrane region" description="Helical" evidence="1">
    <location>
        <begin position="236"/>
        <end position="257"/>
    </location>
</feature>
<evidence type="ECO:0000313" key="3">
    <source>
        <dbReference type="EMBL" id="MBB3154184.1"/>
    </source>
</evidence>
<protein>
    <submittedName>
        <fullName evidence="3">Membrane protease YdiL (CAAX protease family)</fullName>
    </submittedName>
</protein>
<feature type="transmembrane region" description="Helical" evidence="1">
    <location>
        <begin position="121"/>
        <end position="143"/>
    </location>
</feature>
<keyword evidence="1" id="KW-1133">Transmembrane helix</keyword>
<feature type="transmembrane region" description="Helical" evidence="1">
    <location>
        <begin position="87"/>
        <end position="109"/>
    </location>
</feature>
<dbReference type="GO" id="GO:0006508">
    <property type="term" value="P:proteolysis"/>
    <property type="evidence" value="ECO:0007669"/>
    <property type="project" value="UniProtKB-KW"/>
</dbReference>
<dbReference type="GO" id="GO:0004175">
    <property type="term" value="F:endopeptidase activity"/>
    <property type="evidence" value="ECO:0007669"/>
    <property type="project" value="UniProtKB-ARBA"/>
</dbReference>
<keyword evidence="1" id="KW-0812">Transmembrane</keyword>
<gene>
    <name evidence="3" type="ORF">FHS16_004260</name>
</gene>